<gene>
    <name evidence="3" type="ORF">bhn_I0393</name>
</gene>
<evidence type="ECO:0000256" key="2">
    <source>
        <dbReference type="SAM" id="Phobius"/>
    </source>
</evidence>
<keyword evidence="1" id="KW-0175">Coiled coil</keyword>
<name>A0A1D9NYK3_9FIRM</name>
<feature type="transmembrane region" description="Helical" evidence="2">
    <location>
        <begin position="123"/>
        <end position="143"/>
    </location>
</feature>
<keyword evidence="2" id="KW-0472">Membrane</keyword>
<evidence type="ECO:0000313" key="4">
    <source>
        <dbReference type="Proteomes" id="UP000179284"/>
    </source>
</evidence>
<dbReference type="EMBL" id="CP017831">
    <property type="protein sequence ID" value="AOZ95427.1"/>
    <property type="molecule type" value="Genomic_DNA"/>
</dbReference>
<dbReference type="KEGG" id="bhu:bhn_I0393"/>
<keyword evidence="2" id="KW-1133">Transmembrane helix</keyword>
<dbReference type="AlphaFoldDB" id="A0A1D9NYK3"/>
<sequence>MIFALVIVALLVYLIAEIIHYCKVKANVISRNEVKKAAEEKARNLKIDDPIISCDYCGAKVDTRIHKVCPQCGGAFDRDIEWTSKFNVKSEFIDEQTKEIISQREEKAQEEAKKTLKRIRNTIFALVGINLFVLGIGLIFLLMDPLFSGRGNETIDKQFSGYVKSGNAIQGDGVICDANGFKITLTGIYTNPKRIGDDGYYGSIVMEFQVENNTGKDVSASLYCAGNSGMACEGYILFYDDFKKNKTVTIYEQMYLGESEKVSELVFNELRVSSKKGFENIYELKDPVRIKTSCNFTYPLELEENSVLVFSNDMVDVYKTYKCRENDCGYIFTIVNKSDKDLYVSSDNFLIDGAEVDSDKLQKELIPSGYWFKSDELDPLGADYTDLSKNNTHVSLSFFCKEDPALGFSTGYLDLNQQSDIE</sequence>
<reference evidence="4" key="1">
    <citation type="submission" date="2016-10" db="EMBL/GenBank/DDBJ databases">
        <title>The complete genome sequence of the rumen bacterium Butyrivibrio hungatei MB2003.</title>
        <authorList>
            <person name="Palevich N."/>
            <person name="Kelly W.J."/>
            <person name="Leahy S.C."/>
            <person name="Altermann E."/>
            <person name="Rakonjac J."/>
            <person name="Attwood G.T."/>
        </authorList>
    </citation>
    <scope>NUCLEOTIDE SEQUENCE [LARGE SCALE GENOMIC DNA]</scope>
    <source>
        <strain evidence="4">MB2003</strain>
    </source>
</reference>
<feature type="coiled-coil region" evidence="1">
    <location>
        <begin position="93"/>
        <end position="122"/>
    </location>
</feature>
<evidence type="ECO:0000313" key="3">
    <source>
        <dbReference type="EMBL" id="AOZ95427.1"/>
    </source>
</evidence>
<proteinExistence type="predicted"/>
<evidence type="ECO:0000256" key="1">
    <source>
        <dbReference type="SAM" id="Coils"/>
    </source>
</evidence>
<dbReference type="Proteomes" id="UP000179284">
    <property type="component" value="Chromosome I"/>
</dbReference>
<keyword evidence="4" id="KW-1185">Reference proteome</keyword>
<organism evidence="3 4">
    <name type="scientific">Butyrivibrio hungatei</name>
    <dbReference type="NCBI Taxonomy" id="185008"/>
    <lineage>
        <taxon>Bacteria</taxon>
        <taxon>Bacillati</taxon>
        <taxon>Bacillota</taxon>
        <taxon>Clostridia</taxon>
        <taxon>Lachnospirales</taxon>
        <taxon>Lachnospiraceae</taxon>
        <taxon>Butyrivibrio</taxon>
    </lineage>
</organism>
<dbReference type="RefSeq" id="WP_071175201.1">
    <property type="nucleotide sequence ID" value="NZ_CP017831.1"/>
</dbReference>
<accession>A0A1D9NYK3</accession>
<keyword evidence="2" id="KW-0812">Transmembrane</keyword>
<dbReference type="OrthoDB" id="1999401at2"/>
<protein>
    <submittedName>
        <fullName evidence="3">Uncharacterized protein</fullName>
    </submittedName>
</protein>